<evidence type="ECO:0000256" key="1">
    <source>
        <dbReference type="ARBA" id="ARBA00023125"/>
    </source>
</evidence>
<reference evidence="6 7" key="1">
    <citation type="submission" date="2020-03" db="EMBL/GenBank/DDBJ databases">
        <title>Soil Listeria distribution.</title>
        <authorList>
            <person name="Liao J."/>
            <person name="Wiedmann M."/>
        </authorList>
    </citation>
    <scope>NUCLEOTIDE SEQUENCE [LARGE SCALE GENOMIC DNA]</scope>
    <source>
        <strain evidence="5 7">FSL L7-1299</strain>
        <strain evidence="4 6">FSL L7-1658</strain>
    </source>
</reference>
<dbReference type="InterPro" id="IPR001647">
    <property type="entry name" value="HTH_TetR"/>
</dbReference>
<evidence type="ECO:0000259" key="3">
    <source>
        <dbReference type="PROSITE" id="PS50977"/>
    </source>
</evidence>
<dbReference type="InterPro" id="IPR050624">
    <property type="entry name" value="HTH-type_Tx_Regulator"/>
</dbReference>
<dbReference type="EMBL" id="JAARSH010000014">
    <property type="protein sequence ID" value="MBC1617757.1"/>
    <property type="molecule type" value="Genomic_DNA"/>
</dbReference>
<accession>A0A841ZHT8</accession>
<dbReference type="Gene3D" id="1.10.357.10">
    <property type="entry name" value="Tetracycline Repressor, domain 2"/>
    <property type="match status" value="1"/>
</dbReference>
<keyword evidence="1 2" id="KW-0238">DNA-binding</keyword>
<evidence type="ECO:0000313" key="5">
    <source>
        <dbReference type="EMBL" id="MBC1617757.1"/>
    </source>
</evidence>
<dbReference type="EMBL" id="JAARPT010000009">
    <property type="protein sequence ID" value="MBC1402729.1"/>
    <property type="molecule type" value="Genomic_DNA"/>
</dbReference>
<feature type="domain" description="HTH tetR-type" evidence="3">
    <location>
        <begin position="8"/>
        <end position="68"/>
    </location>
</feature>
<feature type="DNA-binding region" description="H-T-H motif" evidence="2">
    <location>
        <begin position="31"/>
        <end position="50"/>
    </location>
</feature>
<dbReference type="Proteomes" id="UP000574104">
    <property type="component" value="Unassembled WGS sequence"/>
</dbReference>
<dbReference type="PRINTS" id="PR00455">
    <property type="entry name" value="HTHTETR"/>
</dbReference>
<dbReference type="SUPFAM" id="SSF46689">
    <property type="entry name" value="Homeodomain-like"/>
    <property type="match status" value="1"/>
</dbReference>
<organism evidence="5 7">
    <name type="scientific">Listeria booriae</name>
    <dbReference type="NCBI Taxonomy" id="1552123"/>
    <lineage>
        <taxon>Bacteria</taxon>
        <taxon>Bacillati</taxon>
        <taxon>Bacillota</taxon>
        <taxon>Bacilli</taxon>
        <taxon>Bacillales</taxon>
        <taxon>Listeriaceae</taxon>
        <taxon>Listeria</taxon>
    </lineage>
</organism>
<dbReference type="Proteomes" id="UP000544413">
    <property type="component" value="Unassembled WGS sequence"/>
</dbReference>
<dbReference type="RefSeq" id="WP_052008673.1">
    <property type="nucleotide sequence ID" value="NZ_JAARPT010000009.1"/>
</dbReference>
<evidence type="ECO:0000313" key="6">
    <source>
        <dbReference type="Proteomes" id="UP000544413"/>
    </source>
</evidence>
<proteinExistence type="predicted"/>
<comment type="caution">
    <text evidence="5">The sequence shown here is derived from an EMBL/GenBank/DDBJ whole genome shotgun (WGS) entry which is preliminary data.</text>
</comment>
<dbReference type="PROSITE" id="PS50977">
    <property type="entry name" value="HTH_TETR_2"/>
    <property type="match status" value="1"/>
</dbReference>
<dbReference type="PANTHER" id="PTHR43479">
    <property type="entry name" value="ACREF/ENVCD OPERON REPRESSOR-RELATED"/>
    <property type="match status" value="1"/>
</dbReference>
<dbReference type="Pfam" id="PF00440">
    <property type="entry name" value="TetR_N"/>
    <property type="match status" value="1"/>
</dbReference>
<dbReference type="InterPro" id="IPR023772">
    <property type="entry name" value="DNA-bd_HTH_TetR-type_CS"/>
</dbReference>
<dbReference type="PANTHER" id="PTHR43479:SF11">
    <property type="entry name" value="ACREF_ENVCD OPERON REPRESSOR-RELATED"/>
    <property type="match status" value="1"/>
</dbReference>
<sequence>MSRIEKKQEMTQAIVNTAKQLFEEHGIENVSMHAIAKELNIGQGTLYRRFSNKGELCFAMLESDFLRLHQKIMTYMNDNKEATSYDKGVFIIRALVSLISSHSSWLEVMLTHIDGNLVNNNQVPNSPPPPIVIVQELIQPIFEQVDTDVDTFFWSTTIAAVLNPLLIRQLTVSGYTEDDIVDGLATIFLAPLL</sequence>
<evidence type="ECO:0000313" key="7">
    <source>
        <dbReference type="Proteomes" id="UP000574104"/>
    </source>
</evidence>
<name>A0A841ZHT8_9LIST</name>
<gene>
    <name evidence="4" type="ORF">HB836_14145</name>
    <name evidence="5" type="ORF">HB904_16275</name>
</gene>
<dbReference type="AlphaFoldDB" id="A0A841ZHT8"/>
<protein>
    <submittedName>
        <fullName evidence="5">TetR/AcrR family transcriptional regulator</fullName>
    </submittedName>
</protein>
<dbReference type="PROSITE" id="PS01081">
    <property type="entry name" value="HTH_TETR_1"/>
    <property type="match status" value="1"/>
</dbReference>
<dbReference type="InterPro" id="IPR009057">
    <property type="entry name" value="Homeodomain-like_sf"/>
</dbReference>
<evidence type="ECO:0000256" key="2">
    <source>
        <dbReference type="PROSITE-ProRule" id="PRU00335"/>
    </source>
</evidence>
<evidence type="ECO:0000313" key="4">
    <source>
        <dbReference type="EMBL" id="MBC1402729.1"/>
    </source>
</evidence>
<dbReference type="GO" id="GO:0003677">
    <property type="term" value="F:DNA binding"/>
    <property type="evidence" value="ECO:0007669"/>
    <property type="project" value="UniProtKB-UniRule"/>
</dbReference>